<feature type="non-terminal residue" evidence="2">
    <location>
        <position position="1"/>
    </location>
</feature>
<protein>
    <submittedName>
        <fullName evidence="2">Uncharacterized protein</fullName>
    </submittedName>
</protein>
<dbReference type="EMBL" id="CADCUA010000135">
    <property type="protein sequence ID" value="CAA9307037.1"/>
    <property type="molecule type" value="Genomic_DNA"/>
</dbReference>
<accession>A0A6J4KJQ5</accession>
<feature type="region of interest" description="Disordered" evidence="1">
    <location>
        <begin position="37"/>
        <end position="77"/>
    </location>
</feature>
<dbReference type="AlphaFoldDB" id="A0A6J4KJQ5"/>
<name>A0A6J4KJQ5_9GAMM</name>
<evidence type="ECO:0000313" key="2">
    <source>
        <dbReference type="EMBL" id="CAA9307037.1"/>
    </source>
</evidence>
<gene>
    <name evidence="2" type="ORF">AVDCRST_MAG71-443</name>
</gene>
<evidence type="ECO:0000256" key="1">
    <source>
        <dbReference type="SAM" id="MobiDB-lite"/>
    </source>
</evidence>
<feature type="compositionally biased region" description="Basic and acidic residues" evidence="1">
    <location>
        <begin position="57"/>
        <end position="77"/>
    </location>
</feature>
<reference evidence="2" key="1">
    <citation type="submission" date="2020-02" db="EMBL/GenBank/DDBJ databases">
        <authorList>
            <person name="Meier V. D."/>
        </authorList>
    </citation>
    <scope>NUCLEOTIDE SEQUENCE</scope>
    <source>
        <strain evidence="2">AVDCRST_MAG71</strain>
    </source>
</reference>
<sequence length="77" mass="8501">EQELGQSQRMEQPGQLVHAVMARVLLQQARHPRLGPEAAACTGLDTEPRASTRRRIAAADHARDRTGRPDRLPRAGL</sequence>
<proteinExistence type="predicted"/>
<organism evidence="2">
    <name type="scientific">uncultured Lysobacter sp</name>
    <dbReference type="NCBI Taxonomy" id="271060"/>
    <lineage>
        <taxon>Bacteria</taxon>
        <taxon>Pseudomonadati</taxon>
        <taxon>Pseudomonadota</taxon>
        <taxon>Gammaproteobacteria</taxon>
        <taxon>Lysobacterales</taxon>
        <taxon>Lysobacteraceae</taxon>
        <taxon>Lysobacter</taxon>
        <taxon>environmental samples</taxon>
    </lineage>
</organism>
<feature type="non-terminal residue" evidence="2">
    <location>
        <position position="77"/>
    </location>
</feature>